<sequence>MENVAQMKNGKDAILHMQTSVMGKVLRVDRHQGFIYTSIICPAIDEFSKPEIVKIKSKQMIGITDEVLKSPVVCIVGGYQKKAYKNNDGESIIPVDITLTALE</sequence>
<protein>
    <submittedName>
        <fullName evidence="1">Putative single-stranded DNA-binding protein</fullName>
    </submittedName>
</protein>
<organism evidence="1">
    <name type="scientific">viral metagenome</name>
    <dbReference type="NCBI Taxonomy" id="1070528"/>
    <lineage>
        <taxon>unclassified sequences</taxon>
        <taxon>metagenomes</taxon>
        <taxon>organismal metagenomes</taxon>
    </lineage>
</organism>
<reference evidence="1" key="1">
    <citation type="submission" date="2020-03" db="EMBL/GenBank/DDBJ databases">
        <title>The deep terrestrial virosphere.</title>
        <authorList>
            <person name="Holmfeldt K."/>
            <person name="Nilsson E."/>
            <person name="Simone D."/>
            <person name="Lopez-Fernandez M."/>
            <person name="Wu X."/>
            <person name="de Brujin I."/>
            <person name="Lundin D."/>
            <person name="Andersson A."/>
            <person name="Bertilsson S."/>
            <person name="Dopson M."/>
        </authorList>
    </citation>
    <scope>NUCLEOTIDE SEQUENCE</scope>
    <source>
        <strain evidence="2">MM415A02862</strain>
        <strain evidence="1">MM415B03485</strain>
    </source>
</reference>
<evidence type="ECO:0000313" key="2">
    <source>
        <dbReference type="EMBL" id="QJA72182.1"/>
    </source>
</evidence>
<keyword evidence="1" id="KW-0238">DNA-binding</keyword>
<dbReference type="EMBL" id="MT141931">
    <property type="protein sequence ID" value="QJA72182.1"/>
    <property type="molecule type" value="Genomic_DNA"/>
</dbReference>
<dbReference type="GO" id="GO:0003677">
    <property type="term" value="F:DNA binding"/>
    <property type="evidence" value="ECO:0007669"/>
    <property type="project" value="UniProtKB-KW"/>
</dbReference>
<evidence type="ECO:0000313" key="1">
    <source>
        <dbReference type="EMBL" id="QJA43281.1"/>
    </source>
</evidence>
<gene>
    <name evidence="2" type="ORF">MM415A02862_0006</name>
    <name evidence="1" type="ORF">MM415B03485_0006</name>
</gene>
<dbReference type="EMBL" id="MT142959">
    <property type="protein sequence ID" value="QJA43281.1"/>
    <property type="molecule type" value="Genomic_DNA"/>
</dbReference>
<dbReference type="AlphaFoldDB" id="A0A6H1Z747"/>
<accession>A0A6H1Z747</accession>
<proteinExistence type="predicted"/>
<name>A0A6H1Z747_9ZZZZ</name>